<dbReference type="Pfam" id="PF04264">
    <property type="entry name" value="YceI"/>
    <property type="match status" value="1"/>
</dbReference>
<dbReference type="InterPro" id="IPR036761">
    <property type="entry name" value="TTHA0802/YceI-like_sf"/>
</dbReference>
<reference evidence="3 4" key="1">
    <citation type="journal article" date="2014" name="Int. J. Syst. Evol. Microbiol.">
        <title>Phaeodactylibacter xiamenensis gen. nov., sp. nov., a member of the family Saprospiraceae isolated from the marine alga Phaeodactylum tricornutum.</title>
        <authorList>
            <person name="Chen Z.Jr."/>
            <person name="Lei X."/>
            <person name="Lai Q."/>
            <person name="Li Y."/>
            <person name="Zhang B."/>
            <person name="Zhang J."/>
            <person name="Zhang H."/>
            <person name="Yang L."/>
            <person name="Zheng W."/>
            <person name="Tian Y."/>
            <person name="Yu Z."/>
            <person name="Xu H.Jr."/>
            <person name="Zheng T."/>
        </authorList>
    </citation>
    <scope>NUCLEOTIDE SEQUENCE [LARGE SCALE GENOMIC DNA]</scope>
    <source>
        <strain evidence="3 4">KD52</strain>
    </source>
</reference>
<accession>A0A098S2U9</accession>
<name>A0A098S2U9_9BACT</name>
<dbReference type="PANTHER" id="PTHR34406">
    <property type="entry name" value="PROTEIN YCEI"/>
    <property type="match status" value="1"/>
</dbReference>
<feature type="chain" id="PRO_5001939728" evidence="1">
    <location>
        <begin position="23"/>
        <end position="202"/>
    </location>
</feature>
<dbReference type="SUPFAM" id="SSF101874">
    <property type="entry name" value="YceI-like"/>
    <property type="match status" value="1"/>
</dbReference>
<organism evidence="3 4">
    <name type="scientific">Phaeodactylibacter xiamenensis</name>
    <dbReference type="NCBI Taxonomy" id="1524460"/>
    <lineage>
        <taxon>Bacteria</taxon>
        <taxon>Pseudomonadati</taxon>
        <taxon>Bacteroidota</taxon>
        <taxon>Saprospiria</taxon>
        <taxon>Saprospirales</taxon>
        <taxon>Haliscomenobacteraceae</taxon>
        <taxon>Phaeodactylibacter</taxon>
    </lineage>
</organism>
<dbReference type="InterPro" id="IPR007372">
    <property type="entry name" value="Lipid/polyisoprenoid-bd_YceI"/>
</dbReference>
<feature type="domain" description="Lipid/polyisoprenoid-binding YceI-like" evidence="2">
    <location>
        <begin position="31"/>
        <end position="201"/>
    </location>
</feature>
<feature type="signal peptide" evidence="1">
    <location>
        <begin position="1"/>
        <end position="22"/>
    </location>
</feature>
<evidence type="ECO:0000313" key="4">
    <source>
        <dbReference type="Proteomes" id="UP000029736"/>
    </source>
</evidence>
<sequence>MKKASIFSVLLAAVAMIGMSFTNPVEGEKERRTVSVAESNIVWNGYKVTGSHTGNIQLKSGELEFDGDMLTGGSFVIDMTSMTNTDLEGEWNEKLMGHLKSDDFFSVDKFPTASFNITQVVSRGKPGEYKIVGDLTIKDITKEIKFQANLEDMGDKAKAVAEVVVDRSEFNVRYGSGSFFDNLGDKTIYDEFDLQVNLVVNK</sequence>
<dbReference type="PANTHER" id="PTHR34406:SF1">
    <property type="entry name" value="PROTEIN YCEI"/>
    <property type="match status" value="1"/>
</dbReference>
<evidence type="ECO:0000259" key="2">
    <source>
        <dbReference type="SMART" id="SM00867"/>
    </source>
</evidence>
<proteinExistence type="predicted"/>
<dbReference type="AlphaFoldDB" id="A0A098S2U9"/>
<keyword evidence="4" id="KW-1185">Reference proteome</keyword>
<protein>
    <submittedName>
        <fullName evidence="3">Lipid-binding protein</fullName>
    </submittedName>
</protein>
<dbReference type="SMART" id="SM00867">
    <property type="entry name" value="YceI"/>
    <property type="match status" value="1"/>
</dbReference>
<dbReference type="STRING" id="1524460.IX84_21385"/>
<evidence type="ECO:0000313" key="3">
    <source>
        <dbReference type="EMBL" id="KGE86356.1"/>
    </source>
</evidence>
<dbReference type="RefSeq" id="WP_044225079.1">
    <property type="nucleotide sequence ID" value="NZ_JBKAGJ010000010.1"/>
</dbReference>
<evidence type="ECO:0000256" key="1">
    <source>
        <dbReference type="SAM" id="SignalP"/>
    </source>
</evidence>
<keyword evidence="1" id="KW-0732">Signal</keyword>
<gene>
    <name evidence="3" type="ORF">IX84_21385</name>
</gene>
<dbReference type="Gene3D" id="2.40.128.110">
    <property type="entry name" value="Lipid/polyisoprenoid-binding, YceI-like"/>
    <property type="match status" value="1"/>
</dbReference>
<dbReference type="Proteomes" id="UP000029736">
    <property type="component" value="Unassembled WGS sequence"/>
</dbReference>
<dbReference type="EMBL" id="JPOS01000079">
    <property type="protein sequence ID" value="KGE86356.1"/>
    <property type="molecule type" value="Genomic_DNA"/>
</dbReference>
<comment type="caution">
    <text evidence="3">The sequence shown here is derived from an EMBL/GenBank/DDBJ whole genome shotgun (WGS) entry which is preliminary data.</text>
</comment>
<dbReference type="OrthoDB" id="951410at2"/>